<dbReference type="EMBL" id="JOJR01000918">
    <property type="protein sequence ID" value="RCN33458.1"/>
    <property type="molecule type" value="Genomic_DNA"/>
</dbReference>
<dbReference type="Proteomes" id="UP000252519">
    <property type="component" value="Unassembled WGS sequence"/>
</dbReference>
<accession>A0A368FPJ8</accession>
<comment type="caution">
    <text evidence="1">The sequence shown here is derived from an EMBL/GenBank/DDBJ whole genome shotgun (WGS) entry which is preliminary data.</text>
</comment>
<evidence type="ECO:0000313" key="1">
    <source>
        <dbReference type="EMBL" id="RCN33458.1"/>
    </source>
</evidence>
<protein>
    <submittedName>
        <fullName evidence="1">Uncharacterized protein</fullName>
    </submittedName>
</protein>
<dbReference type="AlphaFoldDB" id="A0A368FPJ8"/>
<reference evidence="1 2" key="1">
    <citation type="submission" date="2014-10" db="EMBL/GenBank/DDBJ databases">
        <title>Draft genome of the hookworm Ancylostoma caninum.</title>
        <authorList>
            <person name="Mitreva M."/>
        </authorList>
    </citation>
    <scope>NUCLEOTIDE SEQUENCE [LARGE SCALE GENOMIC DNA]</scope>
    <source>
        <strain evidence="1 2">Baltimore</strain>
    </source>
</reference>
<name>A0A368FPJ8_ANCCA</name>
<proteinExistence type="predicted"/>
<organism evidence="1 2">
    <name type="scientific">Ancylostoma caninum</name>
    <name type="common">Dog hookworm</name>
    <dbReference type="NCBI Taxonomy" id="29170"/>
    <lineage>
        <taxon>Eukaryota</taxon>
        <taxon>Metazoa</taxon>
        <taxon>Ecdysozoa</taxon>
        <taxon>Nematoda</taxon>
        <taxon>Chromadorea</taxon>
        <taxon>Rhabditida</taxon>
        <taxon>Rhabditina</taxon>
        <taxon>Rhabditomorpha</taxon>
        <taxon>Strongyloidea</taxon>
        <taxon>Ancylostomatidae</taxon>
        <taxon>Ancylostomatinae</taxon>
        <taxon>Ancylostoma</taxon>
    </lineage>
</organism>
<evidence type="ECO:0000313" key="2">
    <source>
        <dbReference type="Proteomes" id="UP000252519"/>
    </source>
</evidence>
<sequence length="85" mass="9738">MMAAMLSTCFSCSKKLAFLFVRIERSPCTLVRLTTKPHNYWIRKTRRANGRVFDQITLVRCKQSQSKVGHNQGSNVFTNSRGLKS</sequence>
<keyword evidence="2" id="KW-1185">Reference proteome</keyword>
<gene>
    <name evidence="1" type="ORF">ANCCAN_20708</name>
</gene>